<keyword evidence="3" id="KW-0238">DNA-binding</keyword>
<dbReference type="GO" id="GO:0046983">
    <property type="term" value="F:protein dimerization activity"/>
    <property type="evidence" value="ECO:0007669"/>
    <property type="project" value="InterPro"/>
</dbReference>
<dbReference type="AlphaFoldDB" id="A0AAN7LCK4"/>
<keyword evidence="10" id="KW-1185">Reference proteome</keyword>
<dbReference type="InterPro" id="IPR057075">
    <property type="entry name" value="bHLH_IRO3"/>
</dbReference>
<dbReference type="InterPro" id="IPR036638">
    <property type="entry name" value="HLH_DNA-bd_sf"/>
</dbReference>
<keyword evidence="6" id="KW-0175">Coiled coil</keyword>
<feature type="compositionally biased region" description="Low complexity" evidence="7">
    <location>
        <begin position="346"/>
        <end position="369"/>
    </location>
</feature>
<evidence type="ECO:0000256" key="7">
    <source>
        <dbReference type="SAM" id="MobiDB-lite"/>
    </source>
</evidence>
<dbReference type="Pfam" id="PF23177">
    <property type="entry name" value="bHLH_IRO3"/>
    <property type="match status" value="1"/>
</dbReference>
<dbReference type="Gene3D" id="4.10.280.10">
    <property type="entry name" value="Helix-loop-helix DNA-binding domain"/>
    <property type="match status" value="1"/>
</dbReference>
<evidence type="ECO:0000313" key="9">
    <source>
        <dbReference type="EMBL" id="KAK4780398.1"/>
    </source>
</evidence>
<dbReference type="CDD" id="cd11446">
    <property type="entry name" value="bHLH_AtILR3_like"/>
    <property type="match status" value="1"/>
</dbReference>
<dbReference type="SUPFAM" id="SSF47459">
    <property type="entry name" value="HLH, helix-loop-helix DNA-binding domain"/>
    <property type="match status" value="1"/>
</dbReference>
<proteinExistence type="predicted"/>
<keyword evidence="2" id="KW-0805">Transcription regulation</keyword>
<dbReference type="GO" id="GO:0006879">
    <property type="term" value="P:intracellular iron ion homeostasis"/>
    <property type="evidence" value="ECO:0007669"/>
    <property type="project" value="InterPro"/>
</dbReference>
<dbReference type="PROSITE" id="PS50888">
    <property type="entry name" value="BHLH"/>
    <property type="match status" value="1"/>
</dbReference>
<keyword evidence="5" id="KW-0539">Nucleus</keyword>
<protein>
    <recommendedName>
        <fullName evidence="8">BHLH domain-containing protein</fullName>
    </recommendedName>
</protein>
<evidence type="ECO:0000256" key="5">
    <source>
        <dbReference type="ARBA" id="ARBA00023242"/>
    </source>
</evidence>
<dbReference type="GO" id="GO:0005634">
    <property type="term" value="C:nucleus"/>
    <property type="evidence" value="ECO:0007669"/>
    <property type="project" value="UniProtKB-SubCell"/>
</dbReference>
<evidence type="ECO:0000313" key="10">
    <source>
        <dbReference type="Proteomes" id="UP001345219"/>
    </source>
</evidence>
<dbReference type="Proteomes" id="UP001345219">
    <property type="component" value="Chromosome 13"/>
</dbReference>
<dbReference type="InterPro" id="IPR044579">
    <property type="entry name" value="bHLH11/121"/>
</dbReference>
<sequence>MLPSAAVFLSLYSRSPSPFSQKIALCKTLWKETTRGNQIHCQAVSVLVIAGRFNLRRRKGIMDQWKTDLGPSTSVHPQINGQHNPHAESREGSESDVIDPIAARKVQKADREKLRRDRLNEHFLELGNLLDPDRPKNDKATILTDTIQVLRDLTAEVTKLKAEYTVLSEESRELMQEKNELREEKVSLKSDIENLNGQYQQRVQVVYPWAHMDPSLVMAPTYSYPVPVAVPQAPISIHPPMQPFPFFGNQNPSPCSTFIPYPTLANPPVDPHSVYCSSSSHVSSKQDSKSKGSGHQRERSNDRNEDLNDVATELELKMPGSSSVQKDLTPGEKKGKQMQRKEKSVVTDGSSSSRFSSSQTHQDSSSTSVADILRPSKCKS</sequence>
<reference evidence="9 10" key="1">
    <citation type="journal article" date="2023" name="Hortic Res">
        <title>Pangenome of water caltrop reveals structural variations and asymmetric subgenome divergence after allopolyploidization.</title>
        <authorList>
            <person name="Zhang X."/>
            <person name="Chen Y."/>
            <person name="Wang L."/>
            <person name="Yuan Y."/>
            <person name="Fang M."/>
            <person name="Shi L."/>
            <person name="Lu R."/>
            <person name="Comes H.P."/>
            <person name="Ma Y."/>
            <person name="Chen Y."/>
            <person name="Huang G."/>
            <person name="Zhou Y."/>
            <person name="Zheng Z."/>
            <person name="Qiu Y."/>
        </authorList>
    </citation>
    <scope>NUCLEOTIDE SEQUENCE [LARGE SCALE GENOMIC DNA]</scope>
    <source>
        <tissue evidence="9">Roots</tissue>
    </source>
</reference>
<comment type="subcellular location">
    <subcellularLocation>
        <location evidence="1">Nucleus</location>
    </subcellularLocation>
</comment>
<dbReference type="GO" id="GO:0003700">
    <property type="term" value="F:DNA-binding transcription factor activity"/>
    <property type="evidence" value="ECO:0007669"/>
    <property type="project" value="InterPro"/>
</dbReference>
<dbReference type="SMART" id="SM00353">
    <property type="entry name" value="HLH"/>
    <property type="match status" value="1"/>
</dbReference>
<keyword evidence="4" id="KW-0804">Transcription</keyword>
<feature type="compositionally biased region" description="Basic and acidic residues" evidence="7">
    <location>
        <begin position="329"/>
        <end position="345"/>
    </location>
</feature>
<dbReference type="PANTHER" id="PTHR47001:SF1">
    <property type="entry name" value="TRANSCRIPTION FACTOR BHLH11"/>
    <property type="match status" value="1"/>
</dbReference>
<dbReference type="GO" id="GO:0003677">
    <property type="term" value="F:DNA binding"/>
    <property type="evidence" value="ECO:0007669"/>
    <property type="project" value="UniProtKB-KW"/>
</dbReference>
<feature type="coiled-coil region" evidence="6">
    <location>
        <begin position="143"/>
        <end position="198"/>
    </location>
</feature>
<name>A0AAN7LCK4_9MYRT</name>
<evidence type="ECO:0000256" key="4">
    <source>
        <dbReference type="ARBA" id="ARBA00023163"/>
    </source>
</evidence>
<dbReference type="PANTHER" id="PTHR47001">
    <property type="entry name" value="TRANSCRIPTION FACTOR BHLH121"/>
    <property type="match status" value="1"/>
</dbReference>
<organism evidence="9 10">
    <name type="scientific">Trapa incisa</name>
    <dbReference type="NCBI Taxonomy" id="236973"/>
    <lineage>
        <taxon>Eukaryota</taxon>
        <taxon>Viridiplantae</taxon>
        <taxon>Streptophyta</taxon>
        <taxon>Embryophyta</taxon>
        <taxon>Tracheophyta</taxon>
        <taxon>Spermatophyta</taxon>
        <taxon>Magnoliopsida</taxon>
        <taxon>eudicotyledons</taxon>
        <taxon>Gunneridae</taxon>
        <taxon>Pentapetalae</taxon>
        <taxon>rosids</taxon>
        <taxon>malvids</taxon>
        <taxon>Myrtales</taxon>
        <taxon>Lythraceae</taxon>
        <taxon>Trapa</taxon>
    </lineage>
</organism>
<accession>A0AAN7LCK4</accession>
<dbReference type="InterPro" id="IPR011598">
    <property type="entry name" value="bHLH_dom"/>
</dbReference>
<feature type="compositionally biased region" description="Basic and acidic residues" evidence="7">
    <location>
        <begin position="284"/>
        <end position="306"/>
    </location>
</feature>
<evidence type="ECO:0000256" key="6">
    <source>
        <dbReference type="SAM" id="Coils"/>
    </source>
</evidence>
<evidence type="ECO:0000256" key="2">
    <source>
        <dbReference type="ARBA" id="ARBA00023015"/>
    </source>
</evidence>
<feature type="region of interest" description="Disordered" evidence="7">
    <location>
        <begin position="272"/>
        <end position="380"/>
    </location>
</feature>
<evidence type="ECO:0000259" key="8">
    <source>
        <dbReference type="PROSITE" id="PS50888"/>
    </source>
</evidence>
<gene>
    <name evidence="9" type="ORF">SAY87_016504</name>
</gene>
<evidence type="ECO:0000256" key="3">
    <source>
        <dbReference type="ARBA" id="ARBA00023125"/>
    </source>
</evidence>
<feature type="domain" description="BHLH" evidence="8">
    <location>
        <begin position="103"/>
        <end position="153"/>
    </location>
</feature>
<feature type="compositionally biased region" description="Polar residues" evidence="7">
    <location>
        <begin position="70"/>
        <end position="83"/>
    </location>
</feature>
<evidence type="ECO:0000256" key="1">
    <source>
        <dbReference type="ARBA" id="ARBA00004123"/>
    </source>
</evidence>
<feature type="region of interest" description="Disordered" evidence="7">
    <location>
        <begin position="66"/>
        <end position="98"/>
    </location>
</feature>
<comment type="caution">
    <text evidence="9">The sequence shown here is derived from an EMBL/GenBank/DDBJ whole genome shotgun (WGS) entry which is preliminary data.</text>
</comment>
<dbReference type="EMBL" id="JAXIOK010000001">
    <property type="protein sequence ID" value="KAK4780398.1"/>
    <property type="molecule type" value="Genomic_DNA"/>
</dbReference>